<dbReference type="Proteomes" id="UP001203665">
    <property type="component" value="Unassembled WGS sequence"/>
</dbReference>
<gene>
    <name evidence="5" type="ORF">NDM98_19710</name>
</gene>
<dbReference type="RefSeq" id="WP_251611243.1">
    <property type="nucleotide sequence ID" value="NZ_JAMQJY010000004.1"/>
</dbReference>
<organism evidence="5 6">
    <name type="scientific">Alkalicoccobacillus plakortidis</name>
    <dbReference type="NCBI Taxonomy" id="444060"/>
    <lineage>
        <taxon>Bacteria</taxon>
        <taxon>Bacillati</taxon>
        <taxon>Bacillota</taxon>
        <taxon>Bacilli</taxon>
        <taxon>Bacillales</taxon>
        <taxon>Bacillaceae</taxon>
        <taxon>Alkalicoccobacillus</taxon>
    </lineage>
</organism>
<keyword evidence="2" id="KW-0238">DNA-binding</keyword>
<dbReference type="SUPFAM" id="SSF46689">
    <property type="entry name" value="Homeodomain-like"/>
    <property type="match status" value="2"/>
</dbReference>
<feature type="domain" description="HTH araC/xylS-type" evidence="4">
    <location>
        <begin position="310"/>
        <end position="408"/>
    </location>
</feature>
<keyword evidence="6" id="KW-1185">Reference proteome</keyword>
<sequence>MVLDVHIQMIKDKCELICNTFDIAAFFVTPDSKVLKVLSKKSLNPLYDNEKKRATNILKFDASQIYTTPIIRKTAYFEKFIIVSVMVEDSFIGNVIIGPVTTSFVSKENVSGLIKDEQTFANREEVYRYYQLIPNITLDKLINMSVLINNLINGSFISPQLILGNNKEVITPINDHAPLFIDEEASPSAPPFRDRLFEKEILSIVEGGRVDALDNPFFLKEEGSASVYSEAGYLRSLKTHMITLITLVTRSSINGGLNPEEAFRLNDNYIKKLETLHHVDDVKRMSKEMLYTFTNKVKQVNHEHYSKTVSKSVDYVIRHLYSDIAHDDIANYVDLSPKYLSVLFKKEVGMSLTDYIRFKRIEEAKRLLENTQATIPEICAYLSFYDQSYFTKVFKKLVGMTPRQYREKQHLT</sequence>
<evidence type="ECO:0000256" key="3">
    <source>
        <dbReference type="ARBA" id="ARBA00023163"/>
    </source>
</evidence>
<evidence type="ECO:0000313" key="6">
    <source>
        <dbReference type="Proteomes" id="UP001203665"/>
    </source>
</evidence>
<dbReference type="SMART" id="SM00342">
    <property type="entry name" value="HTH_ARAC"/>
    <property type="match status" value="1"/>
</dbReference>
<dbReference type="PANTHER" id="PTHR43280:SF34">
    <property type="entry name" value="ARAC-FAMILY TRANSCRIPTIONAL REGULATOR"/>
    <property type="match status" value="1"/>
</dbReference>
<evidence type="ECO:0000256" key="2">
    <source>
        <dbReference type="ARBA" id="ARBA00023125"/>
    </source>
</evidence>
<keyword evidence="3" id="KW-0804">Transcription</keyword>
<protein>
    <submittedName>
        <fullName evidence="5">Helix-turn-helix domain-containing protein</fullName>
    </submittedName>
</protein>
<dbReference type="InterPro" id="IPR020449">
    <property type="entry name" value="Tscrpt_reg_AraC-type_HTH"/>
</dbReference>
<evidence type="ECO:0000259" key="4">
    <source>
        <dbReference type="PROSITE" id="PS01124"/>
    </source>
</evidence>
<evidence type="ECO:0000313" key="5">
    <source>
        <dbReference type="EMBL" id="MCM2677448.1"/>
    </source>
</evidence>
<comment type="caution">
    <text evidence="5">The sequence shown here is derived from an EMBL/GenBank/DDBJ whole genome shotgun (WGS) entry which is preliminary data.</text>
</comment>
<dbReference type="Pfam" id="PF12833">
    <property type="entry name" value="HTH_18"/>
    <property type="match status" value="1"/>
</dbReference>
<dbReference type="InterPro" id="IPR018060">
    <property type="entry name" value="HTH_AraC"/>
</dbReference>
<accession>A0ABT0XNG3</accession>
<dbReference type="PROSITE" id="PS01124">
    <property type="entry name" value="HTH_ARAC_FAMILY_2"/>
    <property type="match status" value="1"/>
</dbReference>
<dbReference type="Gene3D" id="1.10.10.60">
    <property type="entry name" value="Homeodomain-like"/>
    <property type="match status" value="2"/>
</dbReference>
<name>A0ABT0XNG3_9BACI</name>
<dbReference type="EMBL" id="JAMQJY010000004">
    <property type="protein sequence ID" value="MCM2677448.1"/>
    <property type="molecule type" value="Genomic_DNA"/>
</dbReference>
<proteinExistence type="predicted"/>
<dbReference type="InterPro" id="IPR009057">
    <property type="entry name" value="Homeodomain-like_sf"/>
</dbReference>
<dbReference type="PANTHER" id="PTHR43280">
    <property type="entry name" value="ARAC-FAMILY TRANSCRIPTIONAL REGULATOR"/>
    <property type="match status" value="1"/>
</dbReference>
<dbReference type="PRINTS" id="PR00032">
    <property type="entry name" value="HTHARAC"/>
</dbReference>
<keyword evidence="1" id="KW-0805">Transcription regulation</keyword>
<reference evidence="5" key="1">
    <citation type="submission" date="2022-06" db="EMBL/GenBank/DDBJ databases">
        <title>Alkalicoccobacillus porphyridii sp. nov., isolated from a marine red alga, Porphyridium purpureum and reclassification of Shouchella plakortidis and Shouchella gibsonii as Alkalicoccobacillus plakortidis comb. nov. and Alkalicoccobacillus gibsonii comb. nov.</title>
        <authorList>
            <person name="Kim K.H."/>
            <person name="Lee J.K."/>
            <person name="Han D.M."/>
            <person name="Baek J.H."/>
            <person name="Jeon C.O."/>
        </authorList>
    </citation>
    <scope>NUCLEOTIDE SEQUENCE</scope>
    <source>
        <strain evidence="5">DSM 19153</strain>
    </source>
</reference>
<evidence type="ECO:0000256" key="1">
    <source>
        <dbReference type="ARBA" id="ARBA00023015"/>
    </source>
</evidence>